<organism evidence="1 2">
    <name type="scientific">Aliiglaciecola litoralis</name>
    <dbReference type="NCBI Taxonomy" id="582857"/>
    <lineage>
        <taxon>Bacteria</taxon>
        <taxon>Pseudomonadati</taxon>
        <taxon>Pseudomonadota</taxon>
        <taxon>Gammaproteobacteria</taxon>
        <taxon>Alteromonadales</taxon>
        <taxon>Alteromonadaceae</taxon>
        <taxon>Aliiglaciecola</taxon>
    </lineage>
</organism>
<dbReference type="Gene3D" id="3.40.50.300">
    <property type="entry name" value="P-loop containing nucleotide triphosphate hydrolases"/>
    <property type="match status" value="1"/>
</dbReference>
<comment type="caution">
    <text evidence="1">The sequence shown here is derived from an EMBL/GenBank/DDBJ whole genome shotgun (WGS) entry which is preliminary data.</text>
</comment>
<dbReference type="InterPro" id="IPR027417">
    <property type="entry name" value="P-loop_NTPase"/>
</dbReference>
<proteinExistence type="predicted"/>
<gene>
    <name evidence="1" type="ORF">GCM10009114_25700</name>
</gene>
<protein>
    <submittedName>
        <fullName evidence="1">HprK-related kinase A</fullName>
    </submittedName>
</protein>
<dbReference type="SUPFAM" id="SSF53795">
    <property type="entry name" value="PEP carboxykinase-like"/>
    <property type="match status" value="1"/>
</dbReference>
<dbReference type="InterPro" id="IPR027600">
    <property type="entry name" value="HprK-rel_A"/>
</dbReference>
<keyword evidence="2" id="KW-1185">Reference proteome</keyword>
<accession>A0ABP3WWV5</accession>
<reference evidence="2" key="1">
    <citation type="journal article" date="2019" name="Int. J. Syst. Evol. Microbiol.">
        <title>The Global Catalogue of Microorganisms (GCM) 10K type strain sequencing project: providing services to taxonomists for standard genome sequencing and annotation.</title>
        <authorList>
            <consortium name="The Broad Institute Genomics Platform"/>
            <consortium name="The Broad Institute Genome Sequencing Center for Infectious Disease"/>
            <person name="Wu L."/>
            <person name="Ma J."/>
        </authorList>
    </citation>
    <scope>NUCLEOTIDE SEQUENCE [LARGE SCALE GENOMIC DNA]</scope>
    <source>
        <strain evidence="2">JCM 15896</strain>
    </source>
</reference>
<sequence>MQTIDTGLYRFEFVSQVEKVNTAVELIYGDVPQTDKPVDFRIALKYDSLLRRVIKPQISFYADQHSPFKPLPSSQAAALLEWGMNWCIAAHDFTNLIIHAAVLVKNGKAIVLPAMPGSGKSTLTASLGLAGWHTYSDEMAIIDIHTGHVSALYRPVCLKNNSIDLIKKWYPQAVFTATNKDTQKGDVAHVKVLDWQDYQQLQPVPIVAIVFPKYQADTPLTIYQLDDLYAFNVLSKNAFNYNVLGRTGFETVDTIIRATQHFEIAYNDVKDVSDFLTEDIIEAVK</sequence>
<dbReference type="GO" id="GO:0016301">
    <property type="term" value="F:kinase activity"/>
    <property type="evidence" value="ECO:0007669"/>
    <property type="project" value="UniProtKB-KW"/>
</dbReference>
<dbReference type="RefSeq" id="WP_343860592.1">
    <property type="nucleotide sequence ID" value="NZ_BAAAFD010000007.1"/>
</dbReference>
<name>A0ABP3WWV5_9ALTE</name>
<keyword evidence="1" id="KW-0808">Transferase</keyword>
<dbReference type="NCBIfam" id="TIGR04352">
    <property type="entry name" value="HprK_rel_A"/>
    <property type="match status" value="1"/>
</dbReference>
<dbReference type="Proteomes" id="UP001500359">
    <property type="component" value="Unassembled WGS sequence"/>
</dbReference>
<keyword evidence="1" id="KW-0418">Kinase</keyword>
<evidence type="ECO:0000313" key="1">
    <source>
        <dbReference type="EMBL" id="GAA0857945.1"/>
    </source>
</evidence>
<dbReference type="EMBL" id="BAAAFD010000007">
    <property type="protein sequence ID" value="GAA0857945.1"/>
    <property type="molecule type" value="Genomic_DNA"/>
</dbReference>
<evidence type="ECO:0000313" key="2">
    <source>
        <dbReference type="Proteomes" id="UP001500359"/>
    </source>
</evidence>